<organism evidence="1 2">
    <name type="scientific">Candidatus Uhrbacteria bacterium RIFCSPHIGHO2_01_FULL_63_20</name>
    <dbReference type="NCBI Taxonomy" id="1802385"/>
    <lineage>
        <taxon>Bacteria</taxon>
        <taxon>Candidatus Uhriibacteriota</taxon>
    </lineage>
</organism>
<dbReference type="Proteomes" id="UP000177885">
    <property type="component" value="Unassembled WGS sequence"/>
</dbReference>
<evidence type="ECO:0000313" key="1">
    <source>
        <dbReference type="EMBL" id="OGL66755.1"/>
    </source>
</evidence>
<evidence type="ECO:0000313" key="2">
    <source>
        <dbReference type="Proteomes" id="UP000177885"/>
    </source>
</evidence>
<sequence length="245" mass="25587">MIPSRLPHAVVLVSVAIAVGSLAVGALPDPDRHRAVSDDGRLAVEWRGSDGASIARVSDARTDGFTAYLILSGGLPIHGAFTLTFSSASDWAPSRFGDVPLALWGYDPSVLAWRRASSVEDASTGMIEAEGIPGIDRWMPAPRDPGESSPQTPVLLDALLSFPPPGAVGFTASAAVAPDADAFFLVDDSLANGGCGGLFHPGRERTLTSREVVSDDRSTRVTVAWELADGCAENQPLSTRGVARP</sequence>
<name>A0A1F7TLA6_9BACT</name>
<protein>
    <submittedName>
        <fullName evidence="1">Uncharacterized protein</fullName>
    </submittedName>
</protein>
<gene>
    <name evidence="1" type="ORF">A2856_03245</name>
</gene>
<comment type="caution">
    <text evidence="1">The sequence shown here is derived from an EMBL/GenBank/DDBJ whole genome shotgun (WGS) entry which is preliminary data.</text>
</comment>
<proteinExistence type="predicted"/>
<dbReference type="STRING" id="1802385.A2856_03245"/>
<dbReference type="AlphaFoldDB" id="A0A1F7TLA6"/>
<accession>A0A1F7TLA6</accession>
<reference evidence="1 2" key="1">
    <citation type="journal article" date="2016" name="Nat. Commun.">
        <title>Thousands of microbial genomes shed light on interconnected biogeochemical processes in an aquifer system.</title>
        <authorList>
            <person name="Anantharaman K."/>
            <person name="Brown C.T."/>
            <person name="Hug L.A."/>
            <person name="Sharon I."/>
            <person name="Castelle C.J."/>
            <person name="Probst A.J."/>
            <person name="Thomas B.C."/>
            <person name="Singh A."/>
            <person name="Wilkins M.J."/>
            <person name="Karaoz U."/>
            <person name="Brodie E.L."/>
            <person name="Williams K.H."/>
            <person name="Hubbard S.S."/>
            <person name="Banfield J.F."/>
        </authorList>
    </citation>
    <scope>NUCLEOTIDE SEQUENCE [LARGE SCALE GENOMIC DNA]</scope>
</reference>
<dbReference type="EMBL" id="MGDT01000006">
    <property type="protein sequence ID" value="OGL66755.1"/>
    <property type="molecule type" value="Genomic_DNA"/>
</dbReference>